<sequence length="114" mass="13040">EWVFNITGLTRVSYSQIGPNEIRTFSYIATAISKGSYQLHSARVYYYTSEVQPSEFLSISNAIDMTVVDPLEDFSLANYNVSITFLLILLVLNLLLILRLITPKFTRRVDNQLN</sequence>
<protein>
    <submittedName>
        <fullName evidence="2">Uncharacterized protein</fullName>
    </submittedName>
</protein>
<keyword evidence="1" id="KW-1133">Transmembrane helix</keyword>
<keyword evidence="1" id="KW-0812">Transmembrane</keyword>
<comment type="caution">
    <text evidence="2">The sequence shown here is derived from an EMBL/GenBank/DDBJ whole genome shotgun (WGS) entry which is preliminary data.</text>
</comment>
<organism evidence="2">
    <name type="scientific">marine sediment metagenome</name>
    <dbReference type="NCBI Taxonomy" id="412755"/>
    <lineage>
        <taxon>unclassified sequences</taxon>
        <taxon>metagenomes</taxon>
        <taxon>ecological metagenomes</taxon>
    </lineage>
</organism>
<feature type="non-terminal residue" evidence="2">
    <location>
        <position position="1"/>
    </location>
</feature>
<evidence type="ECO:0000313" key="2">
    <source>
        <dbReference type="EMBL" id="GAG79034.1"/>
    </source>
</evidence>
<reference evidence="2" key="1">
    <citation type="journal article" date="2014" name="Front. Microbiol.">
        <title>High frequency of phylogenetically diverse reductive dehalogenase-homologous genes in deep subseafloor sedimentary metagenomes.</title>
        <authorList>
            <person name="Kawai M."/>
            <person name="Futagami T."/>
            <person name="Toyoda A."/>
            <person name="Takaki Y."/>
            <person name="Nishi S."/>
            <person name="Hori S."/>
            <person name="Arai W."/>
            <person name="Tsubouchi T."/>
            <person name="Morono Y."/>
            <person name="Uchiyama I."/>
            <person name="Ito T."/>
            <person name="Fujiyama A."/>
            <person name="Inagaki F."/>
            <person name="Takami H."/>
        </authorList>
    </citation>
    <scope>NUCLEOTIDE SEQUENCE</scope>
    <source>
        <strain evidence="2">Expedition CK06-06</strain>
    </source>
</reference>
<feature type="transmembrane region" description="Helical" evidence="1">
    <location>
        <begin position="79"/>
        <end position="98"/>
    </location>
</feature>
<name>X1AB64_9ZZZZ</name>
<dbReference type="AlphaFoldDB" id="X1AB64"/>
<proteinExistence type="predicted"/>
<evidence type="ECO:0000256" key="1">
    <source>
        <dbReference type="SAM" id="Phobius"/>
    </source>
</evidence>
<gene>
    <name evidence="2" type="ORF">S01H4_33364</name>
</gene>
<dbReference type="EMBL" id="BART01017547">
    <property type="protein sequence ID" value="GAG79034.1"/>
    <property type="molecule type" value="Genomic_DNA"/>
</dbReference>
<accession>X1AB64</accession>
<keyword evidence="1" id="KW-0472">Membrane</keyword>